<comment type="pathway">
    <text evidence="1">Carbohydrate degradation.</text>
</comment>
<evidence type="ECO:0000313" key="6">
    <source>
        <dbReference type="EMBL" id="SVD04340.1"/>
    </source>
</evidence>
<dbReference type="GO" id="GO:0009051">
    <property type="term" value="P:pentose-phosphate shunt, oxidative branch"/>
    <property type="evidence" value="ECO:0007669"/>
    <property type="project" value="TreeGrafter"/>
</dbReference>
<dbReference type="InterPro" id="IPR001282">
    <property type="entry name" value="G6P_DH"/>
</dbReference>
<keyword evidence="4" id="KW-0119">Carbohydrate metabolism</keyword>
<feature type="non-terminal residue" evidence="6">
    <location>
        <position position="1"/>
    </location>
</feature>
<evidence type="ECO:0000256" key="2">
    <source>
        <dbReference type="ARBA" id="ARBA00022857"/>
    </source>
</evidence>
<accession>A0A382S3H1</accession>
<dbReference type="PANTHER" id="PTHR23429:SF0">
    <property type="entry name" value="GLUCOSE-6-PHOSPHATE 1-DEHYDROGENASE"/>
    <property type="match status" value="1"/>
</dbReference>
<dbReference type="Gene3D" id="3.30.360.10">
    <property type="entry name" value="Dihydrodipicolinate Reductase, domain 2"/>
    <property type="match status" value="1"/>
</dbReference>
<gene>
    <name evidence="6" type="ORF">METZ01_LOCUS357194</name>
</gene>
<dbReference type="EMBL" id="UINC01126081">
    <property type="protein sequence ID" value="SVD04340.1"/>
    <property type="molecule type" value="Genomic_DNA"/>
</dbReference>
<dbReference type="GO" id="GO:0004345">
    <property type="term" value="F:glucose-6-phosphate dehydrogenase activity"/>
    <property type="evidence" value="ECO:0007669"/>
    <property type="project" value="InterPro"/>
</dbReference>
<name>A0A382S3H1_9ZZZZ</name>
<reference evidence="6" key="1">
    <citation type="submission" date="2018-05" db="EMBL/GenBank/DDBJ databases">
        <authorList>
            <person name="Lanie J.A."/>
            <person name="Ng W.-L."/>
            <person name="Kazmierczak K.M."/>
            <person name="Andrzejewski T.M."/>
            <person name="Davidsen T.M."/>
            <person name="Wayne K.J."/>
            <person name="Tettelin H."/>
            <person name="Glass J.I."/>
            <person name="Rusch D."/>
            <person name="Podicherti R."/>
            <person name="Tsui H.-C.T."/>
            <person name="Winkler M.E."/>
        </authorList>
    </citation>
    <scope>NUCLEOTIDE SEQUENCE</scope>
</reference>
<dbReference type="GO" id="GO:0005829">
    <property type="term" value="C:cytosol"/>
    <property type="evidence" value="ECO:0007669"/>
    <property type="project" value="TreeGrafter"/>
</dbReference>
<sequence>SGALRDMLQNHLLQVLSLIALEPPSTFDANAVRDEKVKVLRAIRPYGSPKEVRNNFIRGQYSAGAVAGTQVPGYREEPDVNPASTTETFVAAKFFVDNWRWADVPFYIRTGKRMPKRINEVAIYFRRTPHLMFRRMMDNHVAPNVLTLQIQPDESIGMQFEAKYPGARMDLRSVTMDFHYKEAFKVATVEAYQRLILDCMRGDATLFLRRDAVEIAWWLVMPVLEQWANEETDAIPSYPAGSWGPQQADVLLEQDGHEWRQP</sequence>
<keyword evidence="2" id="KW-0521">NADP</keyword>
<dbReference type="SUPFAM" id="SSF55347">
    <property type="entry name" value="Glyceraldehyde-3-phosphate dehydrogenase-like, C-terminal domain"/>
    <property type="match status" value="1"/>
</dbReference>
<keyword evidence="3" id="KW-0560">Oxidoreductase</keyword>
<dbReference type="PRINTS" id="PR00079">
    <property type="entry name" value="G6PDHDRGNASE"/>
</dbReference>
<dbReference type="GO" id="GO:0050661">
    <property type="term" value="F:NADP binding"/>
    <property type="evidence" value="ECO:0007669"/>
    <property type="project" value="InterPro"/>
</dbReference>
<protein>
    <recommendedName>
        <fullName evidence="5">Glucose-6-phosphate dehydrogenase C-terminal domain-containing protein</fullName>
    </recommendedName>
</protein>
<dbReference type="Pfam" id="PF02781">
    <property type="entry name" value="G6PD_C"/>
    <property type="match status" value="1"/>
</dbReference>
<dbReference type="PANTHER" id="PTHR23429">
    <property type="entry name" value="GLUCOSE-6-PHOSPHATE 1-DEHYDROGENASE G6PD"/>
    <property type="match status" value="1"/>
</dbReference>
<dbReference type="InterPro" id="IPR022675">
    <property type="entry name" value="G6P_DH_C"/>
</dbReference>
<feature type="domain" description="Glucose-6-phosphate dehydrogenase C-terminal" evidence="5">
    <location>
        <begin position="1"/>
        <end position="260"/>
    </location>
</feature>
<evidence type="ECO:0000256" key="3">
    <source>
        <dbReference type="ARBA" id="ARBA00023002"/>
    </source>
</evidence>
<proteinExistence type="predicted"/>
<evidence type="ECO:0000256" key="1">
    <source>
        <dbReference type="ARBA" id="ARBA00004921"/>
    </source>
</evidence>
<organism evidence="6">
    <name type="scientific">marine metagenome</name>
    <dbReference type="NCBI Taxonomy" id="408172"/>
    <lineage>
        <taxon>unclassified sequences</taxon>
        <taxon>metagenomes</taxon>
        <taxon>ecological metagenomes</taxon>
    </lineage>
</organism>
<evidence type="ECO:0000256" key="4">
    <source>
        <dbReference type="ARBA" id="ARBA00023277"/>
    </source>
</evidence>
<evidence type="ECO:0000259" key="5">
    <source>
        <dbReference type="Pfam" id="PF02781"/>
    </source>
</evidence>
<dbReference type="GO" id="GO:0006006">
    <property type="term" value="P:glucose metabolic process"/>
    <property type="evidence" value="ECO:0007669"/>
    <property type="project" value="InterPro"/>
</dbReference>
<dbReference type="AlphaFoldDB" id="A0A382S3H1"/>